<evidence type="ECO:0000313" key="2">
    <source>
        <dbReference type="Proteomes" id="UP000198211"/>
    </source>
</evidence>
<dbReference type="EMBL" id="NBNE01001821">
    <property type="protein sequence ID" value="OWZ12523.1"/>
    <property type="molecule type" value="Genomic_DNA"/>
</dbReference>
<keyword evidence="2" id="KW-1185">Reference proteome</keyword>
<name>A0A225W450_9STRA</name>
<proteinExistence type="predicted"/>
<dbReference type="Proteomes" id="UP000198211">
    <property type="component" value="Unassembled WGS sequence"/>
</dbReference>
<organism evidence="1 2">
    <name type="scientific">Phytophthora megakarya</name>
    <dbReference type="NCBI Taxonomy" id="4795"/>
    <lineage>
        <taxon>Eukaryota</taxon>
        <taxon>Sar</taxon>
        <taxon>Stramenopiles</taxon>
        <taxon>Oomycota</taxon>
        <taxon>Peronosporomycetes</taxon>
        <taxon>Peronosporales</taxon>
        <taxon>Peronosporaceae</taxon>
        <taxon>Phytophthora</taxon>
    </lineage>
</organism>
<dbReference type="AlphaFoldDB" id="A0A225W450"/>
<accession>A0A225W450</accession>
<sequence>MATAYHKPAGWSLLKRALNIAGFNKEVRINGSHLSNRLGKHLFPMLIVLDVSVYRYQNFGVSSTTYGFHAYVVRSILKLPYYLPTAVYYDKGNGLGLESCEADANINRPPYLEHIRAPSVSPSRGPSGSIPNSCRVKDNPLCKPIAPPVTVTTWIAQVLRYAAALEPPLTMTIRGDFKPRYVGDISSDMRTQILPLVTMMLSCKWDRKPRAQVEFLYNLWRTALVIPTTNYLQIPVGCIPVGPRQTPAAMRIGVGHWIVVIRGNTEGPDPVIGQYELGYHDALPKCTNVGSQSLLAGGTNVLEVAVSGLSGHTTNSKLCAFQSHLRTYPTPQPENTE</sequence>
<gene>
    <name evidence="1" type="ORF">PHMEG_00014304</name>
</gene>
<reference evidence="2" key="1">
    <citation type="submission" date="2017-03" db="EMBL/GenBank/DDBJ databases">
        <title>Phytopthora megakarya and P. palmivora, two closely related causual agents of cacao black pod achieved similar genome size and gene model numbers by different mechanisms.</title>
        <authorList>
            <person name="Ali S."/>
            <person name="Shao J."/>
            <person name="Larry D.J."/>
            <person name="Kronmiller B."/>
            <person name="Shen D."/>
            <person name="Strem M.D."/>
            <person name="Melnick R.L."/>
            <person name="Guiltinan M.J."/>
            <person name="Tyler B.M."/>
            <person name="Meinhardt L.W."/>
            <person name="Bailey B.A."/>
        </authorList>
    </citation>
    <scope>NUCLEOTIDE SEQUENCE [LARGE SCALE GENOMIC DNA]</scope>
    <source>
        <strain evidence="2">zdho120</strain>
    </source>
</reference>
<protein>
    <submittedName>
        <fullName evidence="1">Uncharacterized protein</fullName>
    </submittedName>
</protein>
<comment type="caution">
    <text evidence="1">The sequence shown here is derived from an EMBL/GenBank/DDBJ whole genome shotgun (WGS) entry which is preliminary data.</text>
</comment>
<evidence type="ECO:0000313" key="1">
    <source>
        <dbReference type="EMBL" id="OWZ12523.1"/>
    </source>
</evidence>